<accession>A0AAW1QEK8</accession>
<reference evidence="3 4" key="1">
    <citation type="journal article" date="2024" name="Nat. Commun.">
        <title>Phylogenomics reveals the evolutionary origins of lichenization in chlorophyte algae.</title>
        <authorList>
            <person name="Puginier C."/>
            <person name="Libourel C."/>
            <person name="Otte J."/>
            <person name="Skaloud P."/>
            <person name="Haon M."/>
            <person name="Grisel S."/>
            <person name="Petersen M."/>
            <person name="Berrin J.G."/>
            <person name="Delaux P.M."/>
            <person name="Dal Grande F."/>
            <person name="Keller J."/>
        </authorList>
    </citation>
    <scope>NUCLEOTIDE SEQUENCE [LARGE SCALE GENOMIC DNA]</scope>
    <source>
        <strain evidence="3 4">SAG 2043</strain>
    </source>
</reference>
<dbReference type="Proteomes" id="UP001489004">
    <property type="component" value="Unassembled WGS sequence"/>
</dbReference>
<dbReference type="AlphaFoldDB" id="A0AAW1QEK8"/>
<feature type="domain" description="Programmed cell death protein 2 C-terminal" evidence="2">
    <location>
        <begin position="237"/>
        <end position="352"/>
    </location>
</feature>
<sequence length="354" mass="38568">MAKGSTPGSGSDSEDDSSSEELQWLLGFVEPPAKPAALLRHRFPSKVGGRPAWLHPTHLPSREQLLCKVTGRPLSFLLQVYAPIDDNPNAFHRAVFVFVSPQGDQLSKAGAVRVYRCQLPRRNDYYSYKPAQKADVVPHEPQAQGDPPVDDPWGVVEAEAAVGRGELPAEVSGRAVFPEHELVVEPETEEKGTDAAGVARLLQQYEAMRTSEGELGDADLPAEVLSSVEENMTEERKHFAHFAAVVAREPEQVLRYCVEEGAQPLWPNPAPIPMPADIPACERCGAPRRFEFEVMPQLLNHLGLNHEDPAALDWGAIAVFTCSSSCNANVDGSSEAAASSTSAYLEEFVWVQGP</sequence>
<feature type="region of interest" description="Disordered" evidence="1">
    <location>
        <begin position="1"/>
        <end position="20"/>
    </location>
</feature>
<comment type="caution">
    <text evidence="3">The sequence shown here is derived from an EMBL/GenBank/DDBJ whole genome shotgun (WGS) entry which is preliminary data.</text>
</comment>
<feature type="compositionally biased region" description="Low complexity" evidence="1">
    <location>
        <begin position="1"/>
        <end position="11"/>
    </location>
</feature>
<evidence type="ECO:0000256" key="1">
    <source>
        <dbReference type="SAM" id="MobiDB-lite"/>
    </source>
</evidence>
<evidence type="ECO:0000313" key="3">
    <source>
        <dbReference type="EMBL" id="KAK9819849.1"/>
    </source>
</evidence>
<evidence type="ECO:0000313" key="4">
    <source>
        <dbReference type="Proteomes" id="UP001489004"/>
    </source>
</evidence>
<keyword evidence="4" id="KW-1185">Reference proteome</keyword>
<dbReference type="Pfam" id="PF04194">
    <property type="entry name" value="PDCD2_C"/>
    <property type="match status" value="1"/>
</dbReference>
<organism evidence="3 4">
    <name type="scientific">[Myrmecia] bisecta</name>
    <dbReference type="NCBI Taxonomy" id="41462"/>
    <lineage>
        <taxon>Eukaryota</taxon>
        <taxon>Viridiplantae</taxon>
        <taxon>Chlorophyta</taxon>
        <taxon>core chlorophytes</taxon>
        <taxon>Trebouxiophyceae</taxon>
        <taxon>Trebouxiales</taxon>
        <taxon>Trebouxiaceae</taxon>
        <taxon>Myrmecia</taxon>
    </lineage>
</organism>
<evidence type="ECO:0000259" key="2">
    <source>
        <dbReference type="Pfam" id="PF04194"/>
    </source>
</evidence>
<proteinExistence type="predicted"/>
<dbReference type="PANTHER" id="PTHR12298:SF4">
    <property type="entry name" value="PROGRAMMED CELL DEATH PROTEIN 2"/>
    <property type="match status" value="1"/>
</dbReference>
<dbReference type="PANTHER" id="PTHR12298">
    <property type="entry name" value="PCDC2 PROGRAMMED CELL DEATH PROTEIN 2 -RELATED"/>
    <property type="match status" value="1"/>
</dbReference>
<dbReference type="EMBL" id="JALJOR010000003">
    <property type="protein sequence ID" value="KAK9819849.1"/>
    <property type="molecule type" value="Genomic_DNA"/>
</dbReference>
<name>A0AAW1QEK8_9CHLO</name>
<gene>
    <name evidence="3" type="ORF">WJX72_003204</name>
</gene>
<protein>
    <recommendedName>
        <fullName evidence="2">Programmed cell death protein 2 C-terminal domain-containing protein</fullName>
    </recommendedName>
</protein>
<dbReference type="GO" id="GO:0005737">
    <property type="term" value="C:cytoplasm"/>
    <property type="evidence" value="ECO:0007669"/>
    <property type="project" value="InterPro"/>
</dbReference>
<dbReference type="InterPro" id="IPR007320">
    <property type="entry name" value="PDCD2_C"/>
</dbReference>